<dbReference type="InterPro" id="IPR008523">
    <property type="entry name" value="DUF805"/>
</dbReference>
<gene>
    <name evidence="2" type="ORF">B9M88_12395</name>
</gene>
<feature type="transmembrane region" description="Helical" evidence="1">
    <location>
        <begin position="86"/>
        <end position="103"/>
    </location>
</feature>
<keyword evidence="1" id="KW-1133">Transmembrane helix</keyword>
<dbReference type="EMBL" id="NEFX01000039">
    <property type="protein sequence ID" value="OTW29976.1"/>
    <property type="molecule type" value="Genomic_DNA"/>
</dbReference>
<dbReference type="Proteomes" id="UP000195208">
    <property type="component" value="Unassembled WGS sequence"/>
</dbReference>
<feature type="transmembrane region" description="Helical" evidence="1">
    <location>
        <begin position="6"/>
        <end position="24"/>
    </location>
</feature>
<keyword evidence="1" id="KW-0472">Membrane</keyword>
<feature type="transmembrane region" description="Helical" evidence="1">
    <location>
        <begin position="145"/>
        <end position="170"/>
    </location>
</feature>
<dbReference type="Pfam" id="PF05656">
    <property type="entry name" value="DUF805"/>
    <property type="match status" value="1"/>
</dbReference>
<organism evidence="2 3">
    <name type="scientific">Staphylococcus agnetis</name>
    <dbReference type="NCBI Taxonomy" id="985762"/>
    <lineage>
        <taxon>Bacteria</taxon>
        <taxon>Bacillati</taxon>
        <taxon>Bacillota</taxon>
        <taxon>Bacilli</taxon>
        <taxon>Bacillales</taxon>
        <taxon>Staphylococcaceae</taxon>
        <taxon>Staphylococcus</taxon>
    </lineage>
</organism>
<evidence type="ECO:0000256" key="1">
    <source>
        <dbReference type="SAM" id="Phobius"/>
    </source>
</evidence>
<keyword evidence="3" id="KW-1185">Reference proteome</keyword>
<accession>A0ABX3Z1X4</accession>
<evidence type="ECO:0000313" key="2">
    <source>
        <dbReference type="EMBL" id="OTW29976.1"/>
    </source>
</evidence>
<comment type="caution">
    <text evidence="2">The sequence shown here is derived from an EMBL/GenBank/DDBJ whole genome shotgun (WGS) entry which is preliminary data.</text>
</comment>
<protein>
    <recommendedName>
        <fullName evidence="4">DUF805 domain-containing protein</fullName>
    </recommendedName>
</protein>
<evidence type="ECO:0008006" key="4">
    <source>
        <dbReference type="Google" id="ProtNLM"/>
    </source>
</evidence>
<proteinExistence type="predicted"/>
<sequence length="196" mass="22777">MCKVIIHFSVNFINVMLLFLKIIALRERGTLMNQTQSVLSCYKLFWTRAFDIHGRSTRGEFWYPFSFHLVIHFLLSRFIYGVLDEIFLLIIIIPSLTVMTRRLHDTNRKMWSAVVIHVIGLLAIVVNLLSVVFDIMSVKDYSMMIVIVLLVFIIYTIFSLTAFYAIVVMYMKGDEKPNKYGDGGTYRLLNPTTTTE</sequence>
<evidence type="ECO:0000313" key="3">
    <source>
        <dbReference type="Proteomes" id="UP000195208"/>
    </source>
</evidence>
<feature type="transmembrane region" description="Helical" evidence="1">
    <location>
        <begin position="110"/>
        <end position="133"/>
    </location>
</feature>
<name>A0ABX3Z1X4_9STAP</name>
<keyword evidence="1" id="KW-0812">Transmembrane</keyword>
<reference evidence="2 3" key="1">
    <citation type="submission" date="2017-04" db="EMBL/GenBank/DDBJ databases">
        <title>Staphylococcus agnetis, a potential pathogen in the broiler production.</title>
        <authorList>
            <person name="Poulsen L."/>
        </authorList>
    </citation>
    <scope>NUCLEOTIDE SEQUENCE [LARGE SCALE GENOMIC DNA]</scope>
    <source>
        <strain evidence="2 3">723_310714_2_2_spleen</strain>
    </source>
</reference>